<dbReference type="GO" id="GO:0009279">
    <property type="term" value="C:cell outer membrane"/>
    <property type="evidence" value="ECO:0007669"/>
    <property type="project" value="UniProtKB-SubCell"/>
</dbReference>
<dbReference type="SUPFAM" id="SSF56935">
    <property type="entry name" value="Porins"/>
    <property type="match status" value="1"/>
</dbReference>
<dbReference type="RefSeq" id="WP_126615270.1">
    <property type="nucleotide sequence ID" value="NZ_CP034562.1"/>
</dbReference>
<dbReference type="InterPro" id="IPR023996">
    <property type="entry name" value="TonB-dep_OMP_SusC/RagA"/>
</dbReference>
<evidence type="ECO:0000256" key="2">
    <source>
        <dbReference type="ARBA" id="ARBA00022448"/>
    </source>
</evidence>
<organism evidence="10 11">
    <name type="scientific">Flammeovirga pectinis</name>
    <dbReference type="NCBI Taxonomy" id="2494373"/>
    <lineage>
        <taxon>Bacteria</taxon>
        <taxon>Pseudomonadati</taxon>
        <taxon>Bacteroidota</taxon>
        <taxon>Cytophagia</taxon>
        <taxon>Cytophagales</taxon>
        <taxon>Flammeovirgaceae</taxon>
        <taxon>Flammeovirga</taxon>
    </lineage>
</organism>
<dbReference type="Gene3D" id="2.170.130.10">
    <property type="entry name" value="TonB-dependent receptor, plug domain"/>
    <property type="match status" value="1"/>
</dbReference>
<dbReference type="InterPro" id="IPR036942">
    <property type="entry name" value="Beta-barrel_TonB_sf"/>
</dbReference>
<keyword evidence="2 7" id="KW-0813">Transport</keyword>
<keyword evidence="10" id="KW-0675">Receptor</keyword>
<evidence type="ECO:0000313" key="11">
    <source>
        <dbReference type="Proteomes" id="UP000267268"/>
    </source>
</evidence>
<dbReference type="SUPFAM" id="SSF49464">
    <property type="entry name" value="Carboxypeptidase regulatory domain-like"/>
    <property type="match status" value="1"/>
</dbReference>
<dbReference type="Pfam" id="PF13715">
    <property type="entry name" value="CarbopepD_reg_2"/>
    <property type="match status" value="1"/>
</dbReference>
<dbReference type="OrthoDB" id="9768177at2"/>
<reference evidence="10 11" key="1">
    <citation type="submission" date="2018-12" db="EMBL/GenBank/DDBJ databases">
        <title>Flammeovirga pectinis sp. nov., isolated from the gut of the Korean scallop, Patinopecten yessoensis.</title>
        <authorList>
            <person name="Bae J.-W."/>
            <person name="Jeong Y.-S."/>
            <person name="Kang W."/>
        </authorList>
    </citation>
    <scope>NUCLEOTIDE SEQUENCE [LARGE SCALE GENOMIC DNA]</scope>
    <source>
        <strain evidence="10 11">L12M1</strain>
    </source>
</reference>
<dbReference type="Gene3D" id="2.40.170.20">
    <property type="entry name" value="TonB-dependent receptor, beta-barrel domain"/>
    <property type="match status" value="1"/>
</dbReference>
<dbReference type="Gene3D" id="2.60.40.1120">
    <property type="entry name" value="Carboxypeptidase-like, regulatory domain"/>
    <property type="match status" value="1"/>
</dbReference>
<keyword evidence="8" id="KW-0732">Signal</keyword>
<protein>
    <submittedName>
        <fullName evidence="10">TonB-dependent receptor</fullName>
    </submittedName>
</protein>
<dbReference type="AlphaFoldDB" id="A0A3Q9FP30"/>
<gene>
    <name evidence="10" type="ORF">EI427_12900</name>
</gene>
<evidence type="ECO:0000259" key="9">
    <source>
        <dbReference type="Pfam" id="PF07715"/>
    </source>
</evidence>
<feature type="signal peptide" evidence="8">
    <location>
        <begin position="1"/>
        <end position="22"/>
    </location>
</feature>
<keyword evidence="4 7" id="KW-0812">Transmembrane</keyword>
<dbReference type="EMBL" id="CP034562">
    <property type="protein sequence ID" value="AZQ63103.1"/>
    <property type="molecule type" value="Genomic_DNA"/>
</dbReference>
<feature type="chain" id="PRO_5018662493" evidence="8">
    <location>
        <begin position="23"/>
        <end position="1008"/>
    </location>
</feature>
<dbReference type="NCBIfam" id="TIGR04057">
    <property type="entry name" value="SusC_RagA_signa"/>
    <property type="match status" value="1"/>
</dbReference>
<comment type="similarity">
    <text evidence="7">Belongs to the TonB-dependent receptor family.</text>
</comment>
<dbReference type="KEGG" id="fll:EI427_12900"/>
<keyword evidence="5 7" id="KW-0472">Membrane</keyword>
<keyword evidence="6 7" id="KW-0998">Cell outer membrane</keyword>
<dbReference type="InterPro" id="IPR039426">
    <property type="entry name" value="TonB-dep_rcpt-like"/>
</dbReference>
<evidence type="ECO:0000256" key="8">
    <source>
        <dbReference type="SAM" id="SignalP"/>
    </source>
</evidence>
<evidence type="ECO:0000256" key="5">
    <source>
        <dbReference type="ARBA" id="ARBA00023136"/>
    </source>
</evidence>
<dbReference type="InterPro" id="IPR008969">
    <property type="entry name" value="CarboxyPept-like_regulatory"/>
</dbReference>
<dbReference type="InterPro" id="IPR023997">
    <property type="entry name" value="TonB-dep_OMP_SusC/RagA_CS"/>
</dbReference>
<evidence type="ECO:0000313" key="10">
    <source>
        <dbReference type="EMBL" id="AZQ63103.1"/>
    </source>
</evidence>
<evidence type="ECO:0000256" key="1">
    <source>
        <dbReference type="ARBA" id="ARBA00004571"/>
    </source>
</evidence>
<evidence type="ECO:0000256" key="4">
    <source>
        <dbReference type="ARBA" id="ARBA00022692"/>
    </source>
</evidence>
<feature type="domain" description="TonB-dependent receptor plug" evidence="9">
    <location>
        <begin position="113"/>
        <end position="233"/>
    </location>
</feature>
<evidence type="ECO:0000256" key="6">
    <source>
        <dbReference type="ARBA" id="ARBA00023237"/>
    </source>
</evidence>
<evidence type="ECO:0000256" key="7">
    <source>
        <dbReference type="PROSITE-ProRule" id="PRU01360"/>
    </source>
</evidence>
<name>A0A3Q9FP30_9BACT</name>
<comment type="subcellular location">
    <subcellularLocation>
        <location evidence="1 7">Cell outer membrane</location>
        <topology evidence="1 7">Multi-pass membrane protein</topology>
    </subcellularLocation>
</comment>
<keyword evidence="11" id="KW-1185">Reference proteome</keyword>
<accession>A0A3Q9FP30</accession>
<dbReference type="NCBIfam" id="TIGR04056">
    <property type="entry name" value="OMP_RagA_SusC"/>
    <property type="match status" value="1"/>
</dbReference>
<dbReference type="PROSITE" id="PS52016">
    <property type="entry name" value="TONB_DEPENDENT_REC_3"/>
    <property type="match status" value="1"/>
</dbReference>
<dbReference type="InterPro" id="IPR012910">
    <property type="entry name" value="Plug_dom"/>
</dbReference>
<sequence length="1008" mass="110931">MKKRIFAFLFLFLAALAYDASAQGKKEVSGVVKEGSEALPGVTVLVKGTTYGSITDLDGNYKLNVSPTDVIVYRFIGFKTQEITVGNQSTINVGLEADAEELEEVTVMGYAKTDVSSNSTKVENVTDVVTPSVTSSLQGKAAGVNISSNSGQPGAKQNIIIRGQGSISNTASDPLYVIDGIIQDGEDINYSSSQSEAERDPLSMINPEDIESVEVLKDAAATSLYGARAANGVIVITTKRGKTGKPQITFNTRQGISIVNKGNWSAMNADQFVDSQAQALANKNGGKPEDYYSQIPGVTVDSKGNPIYSNTDWSEHAFRQARISSYDLTMSGGNEDTKYYASAGYMNNEGILVGSNFERYSLRLNLDQKINKRLTANISTNLSYTDQQDASGGGGYSSPLLATYMQLPTLSPYDSNGELLPRIKGGSSDANFLYDLEKGNKVVIGQVSTQLVGSLKYQIADWLSFKQTGSVNYQNAQRENYRSPLSYDGAAYSGYKSDKTTSNSTILGNSIFNFSKTFGNVHNIDAIAGFEYQVNNKKRSYSYGENIPVGLENLDNSAANKDASGYKTSYKYMSYLGQLSYNYDGKYYATFSARRDGSSKFARNKKWGTFWSTSASWYLSREDFLADNNVITLAKLRGSYGTTGNANIGNFDARGLYSYYGYQSKSAGTYRQIENPDLSWEVRKKLGVGFDISLVDRVTLNVDYYRERSESILLNRPLSSSSGFTSGKQNLGVILNKGWEFALTTTNILKTNFTWSTSFNIGINKNEILKLDGQDIISGARISRVGSAVNTFYLREWAGADPKSGDGSWYTNDGKDHAGESGYYKRNNRWATSDYNKAERIESGQAGPKITGGLTNNFKYKNWDLSIFLTFSQGGKIWRNSNVYTDNDGYSKNRNQEGYSYSVNRWKKDGDVADYAKWGAYGASKNSDRQLEDGSYLSLRNITLGYTFPSTWIKTLRLGSVRIYGSAQNLYTLTSYSGMTPITVPIHGQNFFEYPEGRVFTGGLSVKF</sequence>
<keyword evidence="3 7" id="KW-1134">Transmembrane beta strand</keyword>
<dbReference type="Proteomes" id="UP000267268">
    <property type="component" value="Chromosome 1"/>
</dbReference>
<dbReference type="Pfam" id="PF07715">
    <property type="entry name" value="Plug"/>
    <property type="match status" value="1"/>
</dbReference>
<dbReference type="InterPro" id="IPR037066">
    <property type="entry name" value="Plug_dom_sf"/>
</dbReference>
<evidence type="ECO:0000256" key="3">
    <source>
        <dbReference type="ARBA" id="ARBA00022452"/>
    </source>
</evidence>
<proteinExistence type="inferred from homology"/>